<reference evidence="1 2" key="1">
    <citation type="submission" date="2019-02" db="EMBL/GenBank/DDBJ databases">
        <title>Opniocepnalus argus genome.</title>
        <authorList>
            <person name="Zhou C."/>
            <person name="Xiao S."/>
        </authorList>
    </citation>
    <scope>NUCLEOTIDE SEQUENCE [LARGE SCALE GENOMIC DNA]</scope>
    <source>
        <strain evidence="1">OARG1902GOOAL</strain>
        <tissue evidence="1">Muscle</tissue>
    </source>
</reference>
<dbReference type="Pfam" id="PF06046">
    <property type="entry name" value="Sec6"/>
    <property type="match status" value="1"/>
</dbReference>
<dbReference type="GO" id="GO:0006887">
    <property type="term" value="P:exocytosis"/>
    <property type="evidence" value="ECO:0007669"/>
    <property type="project" value="InterPro"/>
</dbReference>
<sequence length="556" mass="64194">MSLMDGMETDGFTGKFFHKLIISKKDEKPSNVIPTFEQNLEQLHLCEASQLLIEKEDHLFRDKTDAKALKQHEETIEKLAADRSKLKDLVLHTLLQSLSLRPEEVNTDTLMSAIKAVYQEEEQDQLWSHRGRTPPAWRPCGWKKLHDSMLRSLVEGRMDNILTPSADQVDQSFIQEDVHNMAKQLIADLMWVVQGIKSCYPPQMDICNFYARMYHQTFSTRLTRKITDASLEDKDCTFVLRWVNEYYPEIFKKPQLAGHIDTEGLEKLLPKELLEPLEEQYLSKRQSELMTYIYQILEEAENRWNNGDEAKKEDGCYISPVAYDCIQVINGMVTGAEKVVGDRHKAQSLTRELNVFMQRFRDFQDNIIRQNSANSKAYVKANLGCVEQFSDVLTKNRYLFPDDVQEDCLSVLTDMKQSAHTYLIKPVHEVLKPQYHKLGTDDWLKKPVFENLLFSIKAEIQDLKGSTESCHQELIGQFHQDVTVEYVRRLLKGKVKLKKTHQQHQACMVVKDNANSLHNIFSTMDSDVRDIEATGKNLPPIFARTDSLEMGCGNPA</sequence>
<dbReference type="GO" id="GO:0000145">
    <property type="term" value="C:exocyst"/>
    <property type="evidence" value="ECO:0007669"/>
    <property type="project" value="InterPro"/>
</dbReference>
<dbReference type="GO" id="GO:0000149">
    <property type="term" value="F:SNARE binding"/>
    <property type="evidence" value="ECO:0007669"/>
    <property type="project" value="TreeGrafter"/>
</dbReference>
<accession>A0A6G1QEE2</accession>
<protein>
    <submittedName>
        <fullName evidence="1">Tumor necrosis factor alpha-induced protein 2</fullName>
    </submittedName>
</protein>
<name>A0A6G1QEE2_CHAAH</name>
<dbReference type="GO" id="GO:0051601">
    <property type="term" value="P:exocyst localization"/>
    <property type="evidence" value="ECO:0007669"/>
    <property type="project" value="TreeGrafter"/>
</dbReference>
<dbReference type="AlphaFoldDB" id="A0A6G1QEE2"/>
<evidence type="ECO:0000313" key="1">
    <source>
        <dbReference type="EMBL" id="KAF3700769.1"/>
    </source>
</evidence>
<dbReference type="PANTHER" id="PTHR21292">
    <property type="entry name" value="EXOCYST COMPLEX COMPONENT SEC6-RELATED"/>
    <property type="match status" value="1"/>
</dbReference>
<dbReference type="InterPro" id="IPR010326">
    <property type="entry name" value="EXOC3/Sec6"/>
</dbReference>
<reference evidence="2" key="2">
    <citation type="submission" date="2019-02" db="EMBL/GenBank/DDBJ databases">
        <title>Opniocepnalus argus Var Kimnra genome.</title>
        <authorList>
            <person name="Zhou C."/>
            <person name="Xiao S."/>
        </authorList>
    </citation>
    <scope>NUCLEOTIDE SEQUENCE [LARGE SCALE GENOMIC DNA]</scope>
</reference>
<dbReference type="PANTHER" id="PTHR21292:SF4">
    <property type="entry name" value="TUMOR NECROSIS FACTOR ALPHA-INDUCED PROTEIN 2"/>
    <property type="match status" value="1"/>
</dbReference>
<keyword evidence="2" id="KW-1185">Reference proteome</keyword>
<evidence type="ECO:0000313" key="2">
    <source>
        <dbReference type="Proteomes" id="UP000503349"/>
    </source>
</evidence>
<dbReference type="EMBL" id="CM015727">
    <property type="protein sequence ID" value="KAF3700769.1"/>
    <property type="molecule type" value="Genomic_DNA"/>
</dbReference>
<dbReference type="Proteomes" id="UP000503349">
    <property type="component" value="Chromosome 16"/>
</dbReference>
<organism evidence="1 2">
    <name type="scientific">Channa argus</name>
    <name type="common">Northern snakehead</name>
    <name type="synonym">Ophicephalus argus</name>
    <dbReference type="NCBI Taxonomy" id="215402"/>
    <lineage>
        <taxon>Eukaryota</taxon>
        <taxon>Metazoa</taxon>
        <taxon>Chordata</taxon>
        <taxon>Craniata</taxon>
        <taxon>Vertebrata</taxon>
        <taxon>Euteleostomi</taxon>
        <taxon>Actinopterygii</taxon>
        <taxon>Neopterygii</taxon>
        <taxon>Teleostei</taxon>
        <taxon>Neoteleostei</taxon>
        <taxon>Acanthomorphata</taxon>
        <taxon>Anabantaria</taxon>
        <taxon>Anabantiformes</taxon>
        <taxon>Channoidei</taxon>
        <taxon>Channidae</taxon>
        <taxon>Channa</taxon>
    </lineage>
</organism>
<gene>
    <name evidence="1" type="ORF">EXN66_Car016457</name>
</gene>
<proteinExistence type="predicted"/>